<comment type="caution">
    <text evidence="2">The sequence shown here is derived from an EMBL/GenBank/DDBJ whole genome shotgun (WGS) entry which is preliminary data.</text>
</comment>
<protein>
    <submittedName>
        <fullName evidence="2">Uncharacterized protein</fullName>
    </submittedName>
</protein>
<reference evidence="2 3" key="1">
    <citation type="submission" date="2020-03" db="EMBL/GenBank/DDBJ databases">
        <title>Dissostichus mawsoni Genome sequencing and assembly.</title>
        <authorList>
            <person name="Park H."/>
        </authorList>
    </citation>
    <scope>NUCLEOTIDE SEQUENCE [LARGE SCALE GENOMIC DNA]</scope>
    <source>
        <strain evidence="2">DM0001</strain>
        <tissue evidence="2">Muscle</tissue>
    </source>
</reference>
<feature type="compositionally biased region" description="Basic and acidic residues" evidence="1">
    <location>
        <begin position="1"/>
        <end position="10"/>
    </location>
</feature>
<organism evidence="2 3">
    <name type="scientific">Dissostichus mawsoni</name>
    <name type="common">Antarctic cod</name>
    <dbReference type="NCBI Taxonomy" id="36200"/>
    <lineage>
        <taxon>Eukaryota</taxon>
        <taxon>Metazoa</taxon>
        <taxon>Chordata</taxon>
        <taxon>Craniata</taxon>
        <taxon>Vertebrata</taxon>
        <taxon>Euteleostomi</taxon>
        <taxon>Actinopterygii</taxon>
        <taxon>Neopterygii</taxon>
        <taxon>Teleostei</taxon>
        <taxon>Neoteleostei</taxon>
        <taxon>Acanthomorphata</taxon>
        <taxon>Eupercaria</taxon>
        <taxon>Perciformes</taxon>
        <taxon>Notothenioidei</taxon>
        <taxon>Nototheniidae</taxon>
        <taxon>Dissostichus</taxon>
    </lineage>
</organism>
<accession>A0A7J5YEB3</accession>
<gene>
    <name evidence="2" type="ORF">F7725_020137</name>
</gene>
<dbReference type="AlphaFoldDB" id="A0A7J5YEB3"/>
<feature type="region of interest" description="Disordered" evidence="1">
    <location>
        <begin position="1"/>
        <end position="23"/>
    </location>
</feature>
<feature type="non-terminal residue" evidence="2">
    <location>
        <position position="1"/>
    </location>
</feature>
<evidence type="ECO:0000313" key="2">
    <source>
        <dbReference type="EMBL" id="KAF3847109.1"/>
    </source>
</evidence>
<evidence type="ECO:0000313" key="3">
    <source>
        <dbReference type="Proteomes" id="UP000518266"/>
    </source>
</evidence>
<dbReference type="OrthoDB" id="8728929at2759"/>
<name>A0A7J5YEB3_DISMA</name>
<keyword evidence="3" id="KW-1185">Reference proteome</keyword>
<proteinExistence type="predicted"/>
<sequence>MTRTVGDDVKQWASKGSASASPADAGCLQISIEALFVSICQKSTTFTDKMGVDILTKKGLFDQKMLLSRLTEEKQILVKEMTQHCQYLKDSVSKVQTLMAPVSLITQTG</sequence>
<dbReference type="EMBL" id="JAAKFY010000013">
    <property type="protein sequence ID" value="KAF3847109.1"/>
    <property type="molecule type" value="Genomic_DNA"/>
</dbReference>
<evidence type="ECO:0000256" key="1">
    <source>
        <dbReference type="SAM" id="MobiDB-lite"/>
    </source>
</evidence>
<dbReference type="Proteomes" id="UP000518266">
    <property type="component" value="Unassembled WGS sequence"/>
</dbReference>